<keyword evidence="7" id="KW-0460">Magnesium</keyword>
<evidence type="ECO:0000259" key="11">
    <source>
        <dbReference type="SMART" id="SM00477"/>
    </source>
</evidence>
<dbReference type="GO" id="GO:0003676">
    <property type="term" value="F:nucleic acid binding"/>
    <property type="evidence" value="ECO:0007669"/>
    <property type="project" value="InterPro"/>
</dbReference>
<keyword evidence="6 10" id="KW-0378">Hydrolase</keyword>
<evidence type="ECO:0000256" key="7">
    <source>
        <dbReference type="ARBA" id="ARBA00022842"/>
    </source>
</evidence>
<evidence type="ECO:0000256" key="1">
    <source>
        <dbReference type="ARBA" id="ARBA00001946"/>
    </source>
</evidence>
<evidence type="ECO:0000256" key="5">
    <source>
        <dbReference type="ARBA" id="ARBA00022759"/>
    </source>
</evidence>
<gene>
    <name evidence="13" type="ORF">F934_00788</name>
</gene>
<dbReference type="Gene3D" id="3.40.570.10">
    <property type="entry name" value="Extracellular Endonuclease, subunit A"/>
    <property type="match status" value="1"/>
</dbReference>
<reference evidence="13 14" key="1">
    <citation type="submission" date="2013-02" db="EMBL/GenBank/DDBJ databases">
        <title>The Genome Sequence of Acinetobacter beijerinckii ANC 3835.</title>
        <authorList>
            <consortium name="The Broad Institute Genome Sequencing Platform"/>
            <consortium name="The Broad Institute Genome Sequencing Center for Infectious Disease"/>
            <person name="Cerqueira G."/>
            <person name="Feldgarden M."/>
            <person name="Courvalin P."/>
            <person name="Perichon B."/>
            <person name="Grillot-Courvalin C."/>
            <person name="Clermont D."/>
            <person name="Rocha E."/>
            <person name="Yoon E.-J."/>
            <person name="Nemec A."/>
            <person name="Walker B."/>
            <person name="Young S.K."/>
            <person name="Zeng Q."/>
            <person name="Gargeya S."/>
            <person name="Fitzgerald M."/>
            <person name="Haas B."/>
            <person name="Abouelleil A."/>
            <person name="Alvarado L."/>
            <person name="Arachchi H.M."/>
            <person name="Berlin A.M."/>
            <person name="Chapman S.B."/>
            <person name="Dewar J."/>
            <person name="Goldberg J."/>
            <person name="Griggs A."/>
            <person name="Gujja S."/>
            <person name="Hansen M."/>
            <person name="Howarth C."/>
            <person name="Imamovic A."/>
            <person name="Larimer J."/>
            <person name="McCowan C."/>
            <person name="Murphy C."/>
            <person name="Neiman D."/>
            <person name="Pearson M."/>
            <person name="Priest M."/>
            <person name="Roberts A."/>
            <person name="Saif S."/>
            <person name="Shea T."/>
            <person name="Sisk P."/>
            <person name="Sykes S."/>
            <person name="Wortman J."/>
            <person name="Nusbaum C."/>
            <person name="Birren B."/>
        </authorList>
    </citation>
    <scope>NUCLEOTIDE SEQUENCE [LARGE SCALE GENOMIC DNA]</scope>
    <source>
        <strain evidence="13 14">ANC 3835</strain>
    </source>
</reference>
<comment type="cofactor">
    <cofactor evidence="1 10">
        <name>Mg(2+)</name>
        <dbReference type="ChEBI" id="CHEBI:18420"/>
    </cofactor>
</comment>
<dbReference type="InterPro" id="IPR040255">
    <property type="entry name" value="Non-specific_endonuclease"/>
</dbReference>
<dbReference type="OrthoDB" id="9811262at2"/>
<organism evidence="13 14">
    <name type="scientific">Acinetobacter beijerinckii ANC 3835</name>
    <dbReference type="NCBI Taxonomy" id="1217649"/>
    <lineage>
        <taxon>Bacteria</taxon>
        <taxon>Pseudomonadati</taxon>
        <taxon>Pseudomonadota</taxon>
        <taxon>Gammaproteobacteria</taxon>
        <taxon>Moraxellales</taxon>
        <taxon>Moraxellaceae</taxon>
        <taxon>Acinetobacter</taxon>
    </lineage>
</organism>
<dbReference type="HOGENOM" id="CLU_828028_0_0_6"/>
<dbReference type="AlphaFoldDB" id="N9E627"/>
<dbReference type="Proteomes" id="UP000018417">
    <property type="component" value="Unassembled WGS sequence"/>
</dbReference>
<dbReference type="EMBL" id="APQK01000009">
    <property type="protein sequence ID" value="ENW05933.1"/>
    <property type="molecule type" value="Genomic_DNA"/>
</dbReference>
<evidence type="ECO:0000256" key="8">
    <source>
        <dbReference type="PIRSR" id="PIRSR640255-1"/>
    </source>
</evidence>
<dbReference type="InterPro" id="IPR044929">
    <property type="entry name" value="DNA/RNA_non-sp_Endonuclease_sf"/>
</dbReference>
<dbReference type="GO" id="GO:0004519">
    <property type="term" value="F:endonuclease activity"/>
    <property type="evidence" value="ECO:0007669"/>
    <property type="project" value="UniProtKB-UniRule"/>
</dbReference>
<dbReference type="InterPro" id="IPR018524">
    <property type="entry name" value="DNA/RNA_endonuclease_AS"/>
</dbReference>
<dbReference type="RefSeq" id="WP_005052350.1">
    <property type="nucleotide sequence ID" value="NZ_KB849758.1"/>
</dbReference>
<dbReference type="GO" id="GO:0016787">
    <property type="term" value="F:hydrolase activity"/>
    <property type="evidence" value="ECO:0007669"/>
    <property type="project" value="UniProtKB-KW"/>
</dbReference>
<dbReference type="InterPro" id="IPR001604">
    <property type="entry name" value="Endo_G_ENPP1-like_dom"/>
</dbReference>
<dbReference type="GO" id="GO:0046872">
    <property type="term" value="F:metal ion binding"/>
    <property type="evidence" value="ECO:0007669"/>
    <property type="project" value="UniProtKB-KW"/>
</dbReference>
<protein>
    <recommendedName>
        <fullName evidence="10">Endonuclease</fullName>
        <ecNumber evidence="10">3.1.30.-</ecNumber>
    </recommendedName>
</protein>
<name>N9E627_9GAMM</name>
<feature type="active site" description="Proton acceptor" evidence="8">
    <location>
        <position position="143"/>
    </location>
</feature>
<accession>N9E627</accession>
<keyword evidence="3 10" id="KW-0540">Nuclease</keyword>
<dbReference type="Pfam" id="PF01223">
    <property type="entry name" value="Endonuclease_NS"/>
    <property type="match status" value="1"/>
</dbReference>
<dbReference type="EC" id="3.1.30.-" evidence="10"/>
<proteinExistence type="inferred from homology"/>
<evidence type="ECO:0000256" key="10">
    <source>
        <dbReference type="RuleBase" id="RU366055"/>
    </source>
</evidence>
<dbReference type="PATRIC" id="fig|1217649.3.peg.748"/>
<sequence>MAKRTTKKSKSPFTLLSQNFGKIILALIATGSFAIAFGNEKISKLIPLQSSNSGCLKQFYRDVPPLLNKESLKNNNYALCFNDFNVMYSGVSKTPLWTAEYLTPERLSLKIKREDNFHEETRVQQAHRALLSDYRGSGYDRGHMAPNGDMNNTAAQYDSFSLANMVPQAPKNNQEVWRKLEEAVRAVVTKHHKDAYVLTGPIFEGKRLKTIGSGVIVPTAVYKAVYLPKQGIIGAYYAPNDNSQQVKVVSVCYLEEKLGINLFPQLTEQQKRNIYHLPLSAQQVKANKDISYSHWDGQSQCAEEATNEAIQTQQKQFSSGQSQPTESKFPQIDEETKQALIKQLVDALVQYFLQMLR</sequence>
<dbReference type="PANTHER" id="PTHR13966">
    <property type="entry name" value="ENDONUCLEASE RELATED"/>
    <property type="match status" value="1"/>
</dbReference>
<dbReference type="PROSITE" id="PS01070">
    <property type="entry name" value="NUCLEASE_NON_SPEC"/>
    <property type="match status" value="1"/>
</dbReference>
<feature type="domain" description="ENPP1-3/EXOG-like endonuclease/phosphodiesterase" evidence="11">
    <location>
        <begin position="81"/>
        <end position="269"/>
    </location>
</feature>
<evidence type="ECO:0000313" key="14">
    <source>
        <dbReference type="Proteomes" id="UP000018417"/>
    </source>
</evidence>
<evidence type="ECO:0000256" key="9">
    <source>
        <dbReference type="PIRSR" id="PIRSR640255-2"/>
    </source>
</evidence>
<comment type="similarity">
    <text evidence="2 10">Belongs to the DNA/RNA non-specific endonuclease family.</text>
</comment>
<dbReference type="InterPro" id="IPR044925">
    <property type="entry name" value="His-Me_finger_sf"/>
</dbReference>
<dbReference type="InterPro" id="IPR020821">
    <property type="entry name" value="ENPP1-3/EXOG-like_nuc-like"/>
</dbReference>
<dbReference type="PANTHER" id="PTHR13966:SF5">
    <property type="entry name" value="ENDONUCLEASE G, MITOCHONDRIAL"/>
    <property type="match status" value="1"/>
</dbReference>
<evidence type="ECO:0000256" key="3">
    <source>
        <dbReference type="ARBA" id="ARBA00022722"/>
    </source>
</evidence>
<feature type="domain" description="DNA/RNA non-specific endonuclease/pyrophosphatase/phosphodiesterase" evidence="12">
    <location>
        <begin position="80"/>
        <end position="269"/>
    </location>
</feature>
<dbReference type="SUPFAM" id="SSF54060">
    <property type="entry name" value="His-Me finger endonucleases"/>
    <property type="match status" value="1"/>
</dbReference>
<comment type="caution">
    <text evidence="13">The sequence shown here is derived from an EMBL/GenBank/DDBJ whole genome shotgun (WGS) entry which is preliminary data.</text>
</comment>
<feature type="binding site" evidence="9">
    <location>
        <position position="173"/>
    </location>
    <ligand>
        <name>Mg(2+)</name>
        <dbReference type="ChEBI" id="CHEBI:18420"/>
        <note>catalytic</note>
    </ligand>
</feature>
<keyword evidence="4 9" id="KW-0479">Metal-binding</keyword>
<keyword evidence="5 10" id="KW-0255">Endonuclease</keyword>
<evidence type="ECO:0000256" key="4">
    <source>
        <dbReference type="ARBA" id="ARBA00022723"/>
    </source>
</evidence>
<evidence type="ECO:0000259" key="12">
    <source>
        <dbReference type="SMART" id="SM00892"/>
    </source>
</evidence>
<dbReference type="SMART" id="SM00892">
    <property type="entry name" value="Endonuclease_NS"/>
    <property type="match status" value="1"/>
</dbReference>
<dbReference type="SMART" id="SM00477">
    <property type="entry name" value="NUC"/>
    <property type="match status" value="1"/>
</dbReference>
<evidence type="ECO:0000313" key="13">
    <source>
        <dbReference type="EMBL" id="ENW05933.1"/>
    </source>
</evidence>
<evidence type="ECO:0000256" key="2">
    <source>
        <dbReference type="ARBA" id="ARBA00010052"/>
    </source>
</evidence>
<evidence type="ECO:0000256" key="6">
    <source>
        <dbReference type="ARBA" id="ARBA00022801"/>
    </source>
</evidence>